<sequence length="221" mass="24714">MSLKIYWERITDKHSQKAKDQLNRLFEKTEKPDVIGKIVITDLSFGKQAPSIQIIQISDPDPTILGTQSSNGIEARVKFAYHGNAYFMLETELIVNQPTPKFIVFPIRIKVSSPNISGIASVIYDEDKVCFCLLPNQNGNGNNSSNSNNNSGTGSANTTSDNTCTDILKDLKIETQMGDTSQQVLMNLGKLETFIVEQLQEMLKKHLVYPNRITIPIKDHL</sequence>
<gene>
    <name evidence="10" type="ORF">DLAC_04257</name>
</gene>
<evidence type="ECO:0000256" key="4">
    <source>
        <dbReference type="ARBA" id="ARBA00022824"/>
    </source>
</evidence>
<dbReference type="GO" id="GO:0032865">
    <property type="term" value="C:ERMES complex"/>
    <property type="evidence" value="ECO:0007669"/>
    <property type="project" value="InterPro"/>
</dbReference>
<feature type="domain" description="SMP-LTD" evidence="9">
    <location>
        <begin position="1"/>
        <end position="218"/>
    </location>
</feature>
<protein>
    <recommendedName>
        <fullName evidence="9">SMP-LTD domain-containing protein</fullName>
    </recommendedName>
</protein>
<evidence type="ECO:0000313" key="10">
    <source>
        <dbReference type="EMBL" id="KYQ96937.1"/>
    </source>
</evidence>
<dbReference type="OrthoDB" id="14198at2759"/>
<evidence type="ECO:0000256" key="2">
    <source>
        <dbReference type="ARBA" id="ARBA00022448"/>
    </source>
</evidence>
<dbReference type="FunCoup" id="A0A151ZSG8">
    <property type="interactions" value="2"/>
</dbReference>
<dbReference type="InterPro" id="IPR031468">
    <property type="entry name" value="SMP_LBD"/>
</dbReference>
<evidence type="ECO:0000256" key="8">
    <source>
        <dbReference type="ARBA" id="ARBA00023136"/>
    </source>
</evidence>
<keyword evidence="7" id="KW-0496">Mitochondrion</keyword>
<evidence type="ECO:0000256" key="6">
    <source>
        <dbReference type="ARBA" id="ARBA00023121"/>
    </source>
</evidence>
<keyword evidence="3" id="KW-1000">Mitochondrion outer membrane</keyword>
<keyword evidence="4" id="KW-0256">Endoplasmic reticulum</keyword>
<accession>A0A151ZSG8</accession>
<evidence type="ECO:0000256" key="5">
    <source>
        <dbReference type="ARBA" id="ARBA00023055"/>
    </source>
</evidence>
<dbReference type="PANTHER" id="PTHR28204">
    <property type="entry name" value="MITOCHONDRIAL DISTRIBUTION AND MORPHOLOGY PROTEIN 12"/>
    <property type="match status" value="1"/>
</dbReference>
<name>A0A151ZSG8_TIELA</name>
<evidence type="ECO:0000256" key="3">
    <source>
        <dbReference type="ARBA" id="ARBA00022787"/>
    </source>
</evidence>
<evidence type="ECO:0000256" key="7">
    <source>
        <dbReference type="ARBA" id="ARBA00023128"/>
    </source>
</evidence>
<organism evidence="10 11">
    <name type="scientific">Tieghemostelium lacteum</name>
    <name type="common">Slime mold</name>
    <name type="synonym">Dictyostelium lacteum</name>
    <dbReference type="NCBI Taxonomy" id="361077"/>
    <lineage>
        <taxon>Eukaryota</taxon>
        <taxon>Amoebozoa</taxon>
        <taxon>Evosea</taxon>
        <taxon>Eumycetozoa</taxon>
        <taxon>Dictyostelia</taxon>
        <taxon>Dictyosteliales</taxon>
        <taxon>Raperosteliaceae</taxon>
        <taxon>Tieghemostelium</taxon>
    </lineage>
</organism>
<keyword evidence="11" id="KW-1185">Reference proteome</keyword>
<dbReference type="InterPro" id="IPR027532">
    <property type="entry name" value="Mdm12"/>
</dbReference>
<reference evidence="10 11" key="1">
    <citation type="submission" date="2015-12" db="EMBL/GenBank/DDBJ databases">
        <title>Dictyostelia acquired genes for synthesis and detection of signals that induce cell-type specialization by lateral gene transfer from prokaryotes.</title>
        <authorList>
            <person name="Gloeckner G."/>
            <person name="Schaap P."/>
        </authorList>
    </citation>
    <scope>NUCLEOTIDE SEQUENCE [LARGE SCALE GENOMIC DNA]</scope>
    <source>
        <strain evidence="10 11">TK</strain>
    </source>
</reference>
<dbReference type="PROSITE" id="PS51847">
    <property type="entry name" value="SMP"/>
    <property type="match status" value="1"/>
</dbReference>
<evidence type="ECO:0000259" key="9">
    <source>
        <dbReference type="PROSITE" id="PS51847"/>
    </source>
</evidence>
<dbReference type="InParanoid" id="A0A151ZSG8"/>
<dbReference type="Proteomes" id="UP000076078">
    <property type="component" value="Unassembled WGS sequence"/>
</dbReference>
<comment type="subcellular location">
    <subcellularLocation>
        <location evidence="1">Membrane</location>
    </subcellularLocation>
</comment>
<dbReference type="STRING" id="361077.A0A151ZSG8"/>
<dbReference type="GO" id="GO:0007005">
    <property type="term" value="P:mitochondrion organization"/>
    <property type="evidence" value="ECO:0007669"/>
    <property type="project" value="InterPro"/>
</dbReference>
<dbReference type="EMBL" id="LODT01000021">
    <property type="protein sequence ID" value="KYQ96937.1"/>
    <property type="molecule type" value="Genomic_DNA"/>
</dbReference>
<dbReference type="GO" id="GO:1990456">
    <property type="term" value="P:mitochondrion-endoplasmic reticulum membrane tethering"/>
    <property type="evidence" value="ECO:0007669"/>
    <property type="project" value="TreeGrafter"/>
</dbReference>
<dbReference type="CDD" id="cd21672">
    <property type="entry name" value="SMP_Mdm12"/>
    <property type="match status" value="1"/>
</dbReference>
<dbReference type="PANTHER" id="PTHR28204:SF1">
    <property type="entry name" value="MITOCHONDRIAL DISTRIBUTION AND MORPHOLOGY PROTEIN 12"/>
    <property type="match status" value="1"/>
</dbReference>
<proteinExistence type="predicted"/>
<keyword evidence="2" id="KW-0813">Transport</keyword>
<evidence type="ECO:0000313" key="11">
    <source>
        <dbReference type="Proteomes" id="UP000076078"/>
    </source>
</evidence>
<keyword evidence="8" id="KW-0472">Membrane</keyword>
<comment type="caution">
    <text evidence="10">The sequence shown here is derived from an EMBL/GenBank/DDBJ whole genome shotgun (WGS) entry which is preliminary data.</text>
</comment>
<dbReference type="AlphaFoldDB" id="A0A151ZSG8"/>
<keyword evidence="6" id="KW-0446">Lipid-binding</keyword>
<dbReference type="OMA" id="IYWERIT"/>
<dbReference type="GO" id="GO:0015914">
    <property type="term" value="P:phospholipid transport"/>
    <property type="evidence" value="ECO:0007669"/>
    <property type="project" value="TreeGrafter"/>
</dbReference>
<dbReference type="Pfam" id="PF26544">
    <property type="entry name" value="Mdm12"/>
    <property type="match status" value="1"/>
</dbReference>
<dbReference type="GO" id="GO:0008289">
    <property type="term" value="F:lipid binding"/>
    <property type="evidence" value="ECO:0007669"/>
    <property type="project" value="UniProtKB-KW"/>
</dbReference>
<evidence type="ECO:0000256" key="1">
    <source>
        <dbReference type="ARBA" id="ARBA00004370"/>
    </source>
</evidence>
<keyword evidence="5" id="KW-0445">Lipid transport</keyword>